<dbReference type="SUPFAM" id="SSF47473">
    <property type="entry name" value="EF-hand"/>
    <property type="match status" value="1"/>
</dbReference>
<feature type="domain" description="EF-hand" evidence="1">
    <location>
        <begin position="134"/>
        <end position="163"/>
    </location>
</feature>
<name>A0ABV9SCD7_9PSEU</name>
<proteinExistence type="predicted"/>
<feature type="domain" description="EF-hand" evidence="1">
    <location>
        <begin position="94"/>
        <end position="129"/>
    </location>
</feature>
<evidence type="ECO:0000313" key="3">
    <source>
        <dbReference type="Proteomes" id="UP001595859"/>
    </source>
</evidence>
<dbReference type="Gene3D" id="1.10.238.10">
    <property type="entry name" value="EF-hand"/>
    <property type="match status" value="1"/>
</dbReference>
<dbReference type="PANTHER" id="PTHR10827:SF85">
    <property type="entry name" value="CALCIUM-BINDING PROTEIN"/>
    <property type="match status" value="1"/>
</dbReference>
<comment type="caution">
    <text evidence="2">The sequence shown here is derived from an EMBL/GenBank/DDBJ whole genome shotgun (WGS) entry which is preliminary data.</text>
</comment>
<sequence length="184" mass="19888">MASELQRRKAAVVFGAMDVDTDGYLTESDFAALARRWTASRGLPPASAQARRLTAIMMGWWETLLAASDDDGDGRVTLEEVLAVVDGLAADTAPVVMTADAMFDAVDEDGDGRISAAEYRQLIETWTGRPTDTDEVFELLDGDGDGHLSGDEFVVLWTEFWAGDDPNAAGTWVFGRFGSPLHPV</sequence>
<protein>
    <submittedName>
        <fullName evidence="2">EF-hand domain-containing protein</fullName>
    </submittedName>
</protein>
<dbReference type="Pfam" id="PF13499">
    <property type="entry name" value="EF-hand_7"/>
    <property type="match status" value="1"/>
</dbReference>
<dbReference type="CDD" id="cd00051">
    <property type="entry name" value="EFh"/>
    <property type="match status" value="2"/>
</dbReference>
<gene>
    <name evidence="2" type="ORF">ACFPCV_34535</name>
</gene>
<evidence type="ECO:0000259" key="1">
    <source>
        <dbReference type="PROSITE" id="PS50222"/>
    </source>
</evidence>
<dbReference type="PANTHER" id="PTHR10827">
    <property type="entry name" value="RETICULOCALBIN"/>
    <property type="match status" value="1"/>
</dbReference>
<organism evidence="2 3">
    <name type="scientific">Actinophytocola glycyrrhizae</name>
    <dbReference type="NCBI Taxonomy" id="2044873"/>
    <lineage>
        <taxon>Bacteria</taxon>
        <taxon>Bacillati</taxon>
        <taxon>Actinomycetota</taxon>
        <taxon>Actinomycetes</taxon>
        <taxon>Pseudonocardiales</taxon>
        <taxon>Pseudonocardiaceae</taxon>
    </lineage>
</organism>
<dbReference type="PROSITE" id="PS00018">
    <property type="entry name" value="EF_HAND_1"/>
    <property type="match status" value="4"/>
</dbReference>
<dbReference type="SMART" id="SM00054">
    <property type="entry name" value="EFh"/>
    <property type="match status" value="4"/>
</dbReference>
<dbReference type="InterPro" id="IPR011992">
    <property type="entry name" value="EF-hand-dom_pair"/>
</dbReference>
<dbReference type="InterPro" id="IPR002048">
    <property type="entry name" value="EF_hand_dom"/>
</dbReference>
<reference evidence="3" key="1">
    <citation type="journal article" date="2019" name="Int. J. Syst. Evol. Microbiol.">
        <title>The Global Catalogue of Microorganisms (GCM) 10K type strain sequencing project: providing services to taxonomists for standard genome sequencing and annotation.</title>
        <authorList>
            <consortium name="The Broad Institute Genomics Platform"/>
            <consortium name="The Broad Institute Genome Sequencing Center for Infectious Disease"/>
            <person name="Wu L."/>
            <person name="Ma J."/>
        </authorList>
    </citation>
    <scope>NUCLEOTIDE SEQUENCE [LARGE SCALE GENOMIC DNA]</scope>
    <source>
        <strain evidence="3">ZS-22-S1</strain>
    </source>
</reference>
<dbReference type="InterPro" id="IPR018247">
    <property type="entry name" value="EF_Hand_1_Ca_BS"/>
</dbReference>
<evidence type="ECO:0000313" key="2">
    <source>
        <dbReference type="EMBL" id="MFC4858644.1"/>
    </source>
</evidence>
<dbReference type="EMBL" id="JBHSIS010000023">
    <property type="protein sequence ID" value="MFC4858644.1"/>
    <property type="molecule type" value="Genomic_DNA"/>
</dbReference>
<feature type="domain" description="EF-hand" evidence="1">
    <location>
        <begin position="56"/>
        <end position="91"/>
    </location>
</feature>
<dbReference type="PROSITE" id="PS50222">
    <property type="entry name" value="EF_HAND_2"/>
    <property type="match status" value="3"/>
</dbReference>
<accession>A0ABV9SCD7</accession>
<dbReference type="Proteomes" id="UP001595859">
    <property type="component" value="Unassembled WGS sequence"/>
</dbReference>
<dbReference type="RefSeq" id="WP_378061246.1">
    <property type="nucleotide sequence ID" value="NZ_JBHSIS010000023.1"/>
</dbReference>
<keyword evidence="3" id="KW-1185">Reference proteome</keyword>